<name>A0ABX5X2B5_9GAMM</name>
<dbReference type="InterPro" id="IPR012337">
    <property type="entry name" value="RNaseH-like_sf"/>
</dbReference>
<organism evidence="3 4">
    <name type="scientific">Shewanella psychropiezotolerans</name>
    <dbReference type="NCBI Taxonomy" id="2593655"/>
    <lineage>
        <taxon>Bacteria</taxon>
        <taxon>Pseudomonadati</taxon>
        <taxon>Pseudomonadota</taxon>
        <taxon>Gammaproteobacteria</taxon>
        <taxon>Alteromonadales</taxon>
        <taxon>Shewanellaceae</taxon>
        <taxon>Shewanella</taxon>
    </lineage>
</organism>
<sequence>MALIGWDYVGRVRNRTHCKKVAESEWAPIKKLYGLASSRAKTLGTFHMGDGARKSKSSRASAEREKEPWLLATSLCESTDTAKRAIKIYATRIQIEESFRDVKTGLKMNDSGTRIAMLKSHWRAAISSLLDLVRDPQACY</sequence>
<dbReference type="Gene3D" id="3.90.350.10">
    <property type="entry name" value="Transposase Inhibitor Protein From Tn5, Chain A, domain 1"/>
    <property type="match status" value="1"/>
</dbReference>
<keyword evidence="4" id="KW-1185">Reference proteome</keyword>
<dbReference type="EMBL" id="CP041614">
    <property type="protein sequence ID" value="QDO84088.1"/>
    <property type="molecule type" value="Genomic_DNA"/>
</dbReference>
<evidence type="ECO:0000313" key="4">
    <source>
        <dbReference type="Proteomes" id="UP000315947"/>
    </source>
</evidence>
<dbReference type="SUPFAM" id="SSF53098">
    <property type="entry name" value="Ribonuclease H-like"/>
    <property type="match status" value="1"/>
</dbReference>
<accession>A0ABX5X2B5</accession>
<evidence type="ECO:0000259" key="2">
    <source>
        <dbReference type="Pfam" id="PF01609"/>
    </source>
</evidence>
<proteinExistence type="predicted"/>
<evidence type="ECO:0000256" key="1">
    <source>
        <dbReference type="SAM" id="MobiDB-lite"/>
    </source>
</evidence>
<reference evidence="3 4" key="1">
    <citation type="submission" date="2019-07" db="EMBL/GenBank/DDBJ databases">
        <title>Shewanella sp. YLB-06 whole genomic sequence.</title>
        <authorList>
            <person name="Yu L."/>
        </authorList>
    </citation>
    <scope>NUCLEOTIDE SEQUENCE [LARGE SCALE GENOMIC DNA]</scope>
    <source>
        <strain evidence="3 4">YLB-06</strain>
    </source>
</reference>
<feature type="region of interest" description="Disordered" evidence="1">
    <location>
        <begin position="45"/>
        <end position="65"/>
    </location>
</feature>
<dbReference type="PANTHER" id="PTHR35404">
    <property type="entry name" value="TRANSPOSASE OF TN10"/>
    <property type="match status" value="1"/>
</dbReference>
<gene>
    <name evidence="3" type="ORF">FM037_13670</name>
</gene>
<dbReference type="Pfam" id="PF01609">
    <property type="entry name" value="DDE_Tnp_1"/>
    <property type="match status" value="1"/>
</dbReference>
<evidence type="ECO:0000313" key="3">
    <source>
        <dbReference type="EMBL" id="QDO84088.1"/>
    </source>
</evidence>
<dbReference type="PANTHER" id="PTHR35404:SF8">
    <property type="entry name" value="TRANSPOSASE OF TN10"/>
    <property type="match status" value="1"/>
</dbReference>
<feature type="domain" description="Transposase IS4-like" evidence="2">
    <location>
        <begin position="5"/>
        <end position="108"/>
    </location>
</feature>
<protein>
    <submittedName>
        <fullName evidence="3">Transposase</fullName>
    </submittedName>
</protein>
<dbReference type="InterPro" id="IPR002559">
    <property type="entry name" value="Transposase_11"/>
</dbReference>
<dbReference type="Proteomes" id="UP000315947">
    <property type="component" value="Chromosome"/>
</dbReference>